<reference evidence="1 2" key="1">
    <citation type="submission" date="2019-02" db="EMBL/GenBank/DDBJ databases">
        <title>Pedobacter sp. RP-3-11 sp. nov., isolated from Arctic soil.</title>
        <authorList>
            <person name="Dahal R.H."/>
        </authorList>
    </citation>
    <scope>NUCLEOTIDE SEQUENCE [LARGE SCALE GENOMIC DNA]</scope>
    <source>
        <strain evidence="1 2">RP-3-11</strain>
    </source>
</reference>
<organism evidence="1 2">
    <name type="scientific">Pedobacter frigidisoli</name>
    <dbReference type="NCBI Taxonomy" id="2530455"/>
    <lineage>
        <taxon>Bacteria</taxon>
        <taxon>Pseudomonadati</taxon>
        <taxon>Bacteroidota</taxon>
        <taxon>Sphingobacteriia</taxon>
        <taxon>Sphingobacteriales</taxon>
        <taxon>Sphingobacteriaceae</taxon>
        <taxon>Pedobacter</taxon>
    </lineage>
</organism>
<proteinExistence type="predicted"/>
<protein>
    <submittedName>
        <fullName evidence="1">Uncharacterized protein</fullName>
    </submittedName>
</protein>
<accession>A0A4R0P659</accession>
<dbReference type="RefSeq" id="WP_131556616.1">
    <property type="nucleotide sequence ID" value="NZ_SJSN01000002.1"/>
</dbReference>
<keyword evidence="2" id="KW-1185">Reference proteome</keyword>
<dbReference type="Proteomes" id="UP000291485">
    <property type="component" value="Unassembled WGS sequence"/>
</dbReference>
<gene>
    <name evidence="1" type="ORF">EZ449_03730</name>
</gene>
<evidence type="ECO:0000313" key="2">
    <source>
        <dbReference type="Proteomes" id="UP000291485"/>
    </source>
</evidence>
<sequence>METILTDANYKLTINRIALLSSMQMLTPNEAEELGKLSKMAMAYEYRKYDFVLSNLLKNQLFQPSIVV</sequence>
<name>A0A4R0P659_9SPHI</name>
<evidence type="ECO:0000313" key="1">
    <source>
        <dbReference type="EMBL" id="TCD12137.1"/>
    </source>
</evidence>
<dbReference type="EMBL" id="SJSN01000002">
    <property type="protein sequence ID" value="TCD12137.1"/>
    <property type="molecule type" value="Genomic_DNA"/>
</dbReference>
<dbReference type="AlphaFoldDB" id="A0A4R0P659"/>
<dbReference type="OrthoDB" id="771707at2"/>
<comment type="caution">
    <text evidence="1">The sequence shown here is derived from an EMBL/GenBank/DDBJ whole genome shotgun (WGS) entry which is preliminary data.</text>
</comment>